<keyword evidence="1" id="KW-0808">Transferase</keyword>
<dbReference type="GO" id="GO:0004674">
    <property type="term" value="F:protein serine/threonine kinase activity"/>
    <property type="evidence" value="ECO:0007669"/>
    <property type="project" value="UniProtKB-KW"/>
</dbReference>
<dbReference type="InterPro" id="IPR050267">
    <property type="entry name" value="Anti-sigma-factor_SerPK"/>
</dbReference>
<dbReference type="PANTHER" id="PTHR35526:SF3">
    <property type="entry name" value="ANTI-SIGMA-F FACTOR RSBW"/>
    <property type="match status" value="1"/>
</dbReference>
<evidence type="ECO:0000259" key="3">
    <source>
        <dbReference type="Pfam" id="PF13581"/>
    </source>
</evidence>
<proteinExistence type="predicted"/>
<organism evidence="4 5">
    <name type="scientific">Nocardiopsis kunsanensis</name>
    <dbReference type="NCBI Taxonomy" id="141693"/>
    <lineage>
        <taxon>Bacteria</taxon>
        <taxon>Bacillati</taxon>
        <taxon>Actinomycetota</taxon>
        <taxon>Actinomycetes</taxon>
        <taxon>Streptosporangiales</taxon>
        <taxon>Nocardiopsidaceae</taxon>
        <taxon>Nocardiopsis</taxon>
    </lineage>
</organism>
<feature type="region of interest" description="Disordered" evidence="2">
    <location>
        <begin position="1"/>
        <end position="29"/>
    </location>
</feature>
<dbReference type="Gene3D" id="3.30.565.10">
    <property type="entry name" value="Histidine kinase-like ATPase, C-terminal domain"/>
    <property type="match status" value="1"/>
</dbReference>
<dbReference type="SUPFAM" id="SSF55874">
    <property type="entry name" value="ATPase domain of HSP90 chaperone/DNA topoisomerase II/histidine kinase"/>
    <property type="match status" value="1"/>
</dbReference>
<feature type="domain" description="Histidine kinase/HSP90-like ATPase" evidence="3">
    <location>
        <begin position="56"/>
        <end position="175"/>
    </location>
</feature>
<dbReference type="InterPro" id="IPR003594">
    <property type="entry name" value="HATPase_dom"/>
</dbReference>
<evidence type="ECO:0000313" key="5">
    <source>
        <dbReference type="Proteomes" id="UP000654947"/>
    </source>
</evidence>
<dbReference type="CDD" id="cd16936">
    <property type="entry name" value="HATPase_RsbW-like"/>
    <property type="match status" value="1"/>
</dbReference>
<keyword evidence="1" id="KW-0723">Serine/threonine-protein kinase</keyword>
<dbReference type="RefSeq" id="WP_193518425.1">
    <property type="nucleotide sequence ID" value="NZ_BMXL01000026.1"/>
</dbReference>
<keyword evidence="5" id="KW-1185">Reference proteome</keyword>
<dbReference type="Proteomes" id="UP000654947">
    <property type="component" value="Unassembled WGS sequence"/>
</dbReference>
<dbReference type="EMBL" id="BMXL01000026">
    <property type="protein sequence ID" value="GHD33198.1"/>
    <property type="molecule type" value="Genomic_DNA"/>
</dbReference>
<evidence type="ECO:0000256" key="2">
    <source>
        <dbReference type="SAM" id="MobiDB-lite"/>
    </source>
</evidence>
<evidence type="ECO:0000313" key="4">
    <source>
        <dbReference type="EMBL" id="GHD33198.1"/>
    </source>
</evidence>
<dbReference type="InterPro" id="IPR036890">
    <property type="entry name" value="HATPase_C_sf"/>
</dbReference>
<protein>
    <recommendedName>
        <fullName evidence="3">Histidine kinase/HSP90-like ATPase domain-containing protein</fullName>
    </recommendedName>
</protein>
<dbReference type="AlphaFoldDB" id="A0A918XI57"/>
<keyword evidence="1" id="KW-0418">Kinase</keyword>
<dbReference type="PANTHER" id="PTHR35526">
    <property type="entry name" value="ANTI-SIGMA-F FACTOR RSBW-RELATED"/>
    <property type="match status" value="1"/>
</dbReference>
<evidence type="ECO:0000256" key="1">
    <source>
        <dbReference type="ARBA" id="ARBA00022527"/>
    </source>
</evidence>
<gene>
    <name evidence="4" type="ORF">GCM10007147_37580</name>
</gene>
<accession>A0A918XI57</accession>
<comment type="caution">
    <text evidence="4">The sequence shown here is derived from an EMBL/GenBank/DDBJ whole genome shotgun (WGS) entry which is preliminary data.</text>
</comment>
<dbReference type="Pfam" id="PF13581">
    <property type="entry name" value="HATPase_c_2"/>
    <property type="match status" value="1"/>
</dbReference>
<sequence>MNAELMPSAPPEASPSRPSAVRVPDRRLSGWWDPPSGRLDIGGRSRTQDLAARSFDSTARSVGHAREFAADAARGWGLAALEEDLRLIVSELVGNACRHAVPDDADPARSPVVLQMRLLRDRAAVVCMVADSSGSAPVPVDAHQFAECGRGLGLIAAFGTEWGWNPVRGGGKVVWVLCGGPEPV</sequence>
<reference evidence="4 5" key="1">
    <citation type="journal article" date="2014" name="Int. J. Syst. Evol. Microbiol.">
        <title>Complete genome sequence of Corynebacterium casei LMG S-19264T (=DSM 44701T), isolated from a smear-ripened cheese.</title>
        <authorList>
            <consortium name="US DOE Joint Genome Institute (JGI-PGF)"/>
            <person name="Walter F."/>
            <person name="Albersmeier A."/>
            <person name="Kalinowski J."/>
            <person name="Ruckert C."/>
        </authorList>
    </citation>
    <scope>NUCLEOTIDE SEQUENCE [LARGE SCALE GENOMIC DNA]</scope>
    <source>
        <strain evidence="4 5">KCTC 19473</strain>
    </source>
</reference>
<name>A0A918XI57_9ACTN</name>